<protein>
    <submittedName>
        <fullName evidence="2">Uncharacterized protein LOC142172130</fullName>
    </submittedName>
</protein>
<evidence type="ECO:0000313" key="2">
    <source>
        <dbReference type="RefSeq" id="XP_075092008.1"/>
    </source>
</evidence>
<reference evidence="2" key="2">
    <citation type="submission" date="2025-08" db="UniProtKB">
        <authorList>
            <consortium name="RefSeq"/>
        </authorList>
    </citation>
    <scope>IDENTIFICATION</scope>
    <source>
        <tissue evidence="2">Leaf</tissue>
    </source>
</reference>
<name>A0AC58T444_TOBAC</name>
<organism evidence="1 2">
    <name type="scientific">Nicotiana tabacum</name>
    <name type="common">Common tobacco</name>
    <dbReference type="NCBI Taxonomy" id="4097"/>
    <lineage>
        <taxon>Eukaryota</taxon>
        <taxon>Viridiplantae</taxon>
        <taxon>Streptophyta</taxon>
        <taxon>Embryophyta</taxon>
        <taxon>Tracheophyta</taxon>
        <taxon>Spermatophyta</taxon>
        <taxon>Magnoliopsida</taxon>
        <taxon>eudicotyledons</taxon>
        <taxon>Gunneridae</taxon>
        <taxon>Pentapetalae</taxon>
        <taxon>asterids</taxon>
        <taxon>lamiids</taxon>
        <taxon>Solanales</taxon>
        <taxon>Solanaceae</taxon>
        <taxon>Nicotianoideae</taxon>
        <taxon>Nicotianeae</taxon>
        <taxon>Nicotiana</taxon>
    </lineage>
</organism>
<dbReference type="RefSeq" id="XP_075092008.1">
    <property type="nucleotide sequence ID" value="XM_075235907.1"/>
</dbReference>
<gene>
    <name evidence="2" type="primary">LOC142172130</name>
</gene>
<reference evidence="1" key="1">
    <citation type="journal article" date="2014" name="Nat. Commun.">
        <title>The tobacco genome sequence and its comparison with those of tomato and potato.</title>
        <authorList>
            <person name="Sierro N."/>
            <person name="Battey J.N."/>
            <person name="Ouadi S."/>
            <person name="Bakaher N."/>
            <person name="Bovet L."/>
            <person name="Willig A."/>
            <person name="Goepfert S."/>
            <person name="Peitsch M.C."/>
            <person name="Ivanov N.V."/>
        </authorList>
    </citation>
    <scope>NUCLEOTIDE SEQUENCE [LARGE SCALE GENOMIC DNA]</scope>
</reference>
<proteinExistence type="predicted"/>
<keyword evidence="1" id="KW-1185">Reference proteome</keyword>
<evidence type="ECO:0000313" key="1">
    <source>
        <dbReference type="Proteomes" id="UP000790787"/>
    </source>
</evidence>
<sequence length="199" mass="22340">MKLNPEKCTFGVASVLKKQNQFEWTTECQQALKDLKSYLLKPPLLAKPKDVERLLIYLALSEVAELSGRLAKWATELSEYDIIYQPRTAIKSQVLPDFVADFSTNLVPEAEKELQVFTGANLGTWTLFTDGSSNIKGASIGIFLIPPSGEVIRQEIKYYLITNNEAEYEVVIVGLELARELGIEQIVIKNDSQLVVNQM</sequence>
<accession>A0AC58T444</accession>
<dbReference type="Proteomes" id="UP000790787">
    <property type="component" value="Chromosome 17"/>
</dbReference>